<dbReference type="Proteomes" id="UP000260773">
    <property type="component" value="Unassembled WGS sequence"/>
</dbReference>
<accession>A0A3E2TP35</accession>
<name>A0A3E2TP35_9FIRM</name>
<organism evidence="2 3">
    <name type="scientific">Coprococcus catus</name>
    <dbReference type="NCBI Taxonomy" id="116085"/>
    <lineage>
        <taxon>Bacteria</taxon>
        <taxon>Bacillati</taxon>
        <taxon>Bacillota</taxon>
        <taxon>Clostridia</taxon>
        <taxon>Lachnospirales</taxon>
        <taxon>Lachnospiraceae</taxon>
        <taxon>Coprococcus</taxon>
    </lineage>
</organism>
<evidence type="ECO:0008006" key="4">
    <source>
        <dbReference type="Google" id="ProtNLM"/>
    </source>
</evidence>
<proteinExistence type="predicted"/>
<feature type="transmembrane region" description="Helical" evidence="1">
    <location>
        <begin position="89"/>
        <end position="107"/>
    </location>
</feature>
<gene>
    <name evidence="2" type="ORF">DW070_06740</name>
</gene>
<feature type="transmembrane region" description="Helical" evidence="1">
    <location>
        <begin position="57"/>
        <end position="77"/>
    </location>
</feature>
<comment type="caution">
    <text evidence="2">The sequence shown here is derived from an EMBL/GenBank/DDBJ whole genome shotgun (WGS) entry which is preliminary data.</text>
</comment>
<keyword evidence="1" id="KW-0472">Membrane</keyword>
<sequence>MLKIGVCMMIFSILQAIIGSLPFVPASLSAVLALFLEITSGSAAVRLLPLQLCLKTSLIMGGTAFGGLCIAFQSFALLRTQKLSCVQYLADKSAVGMITAALVWILYQIV</sequence>
<evidence type="ECO:0000256" key="1">
    <source>
        <dbReference type="SAM" id="Phobius"/>
    </source>
</evidence>
<reference evidence="2 3" key="1">
    <citation type="submission" date="2018-08" db="EMBL/GenBank/DDBJ databases">
        <title>A genome reference for cultivated species of the human gut microbiota.</title>
        <authorList>
            <person name="Zou Y."/>
            <person name="Xue W."/>
            <person name="Luo G."/>
        </authorList>
    </citation>
    <scope>NUCLEOTIDE SEQUENCE [LARGE SCALE GENOMIC DNA]</scope>
    <source>
        <strain evidence="2 3">AF45-17</strain>
    </source>
</reference>
<dbReference type="AlphaFoldDB" id="A0A3E2TP35"/>
<keyword evidence="1" id="KW-0812">Transmembrane</keyword>
<dbReference type="EMBL" id="QVEP01000012">
    <property type="protein sequence ID" value="RGB80240.1"/>
    <property type="molecule type" value="Genomic_DNA"/>
</dbReference>
<keyword evidence="1" id="KW-1133">Transmembrane helix</keyword>
<protein>
    <recommendedName>
        <fullName evidence="4">Sporulation protein</fullName>
    </recommendedName>
</protein>
<evidence type="ECO:0000313" key="2">
    <source>
        <dbReference type="EMBL" id="RGB80240.1"/>
    </source>
</evidence>
<evidence type="ECO:0000313" key="3">
    <source>
        <dbReference type="Proteomes" id="UP000260773"/>
    </source>
</evidence>